<evidence type="ECO:0008006" key="3">
    <source>
        <dbReference type="Google" id="ProtNLM"/>
    </source>
</evidence>
<dbReference type="SUPFAM" id="SSF56112">
    <property type="entry name" value="Protein kinase-like (PK-like)"/>
    <property type="match status" value="1"/>
</dbReference>
<dbReference type="Proteomes" id="UP000179807">
    <property type="component" value="Unassembled WGS sequence"/>
</dbReference>
<dbReference type="GeneID" id="94827470"/>
<dbReference type="AlphaFoldDB" id="A0A1J4K8H0"/>
<proteinExistence type="predicted"/>
<evidence type="ECO:0000313" key="1">
    <source>
        <dbReference type="EMBL" id="OHT05725.1"/>
    </source>
</evidence>
<name>A0A1J4K8H0_9EUKA</name>
<dbReference type="RefSeq" id="XP_068358861.1">
    <property type="nucleotide sequence ID" value="XM_068492766.1"/>
</dbReference>
<reference evidence="1" key="1">
    <citation type="submission" date="2016-10" db="EMBL/GenBank/DDBJ databases">
        <authorList>
            <person name="Benchimol M."/>
            <person name="Almeida L.G."/>
            <person name="Vasconcelos A.T."/>
            <person name="Perreira-Neves A."/>
            <person name="Rosa I.A."/>
            <person name="Tasca T."/>
            <person name="Bogo M.R."/>
            <person name="de Souza W."/>
        </authorList>
    </citation>
    <scope>NUCLEOTIDE SEQUENCE [LARGE SCALE GENOMIC DNA]</scope>
    <source>
        <strain evidence="1">K</strain>
    </source>
</reference>
<dbReference type="InterPro" id="IPR011009">
    <property type="entry name" value="Kinase-like_dom_sf"/>
</dbReference>
<protein>
    <recommendedName>
        <fullName evidence="3">Protein kinase domain-containing protein</fullName>
    </recommendedName>
</protein>
<dbReference type="EMBL" id="MLAK01000749">
    <property type="protein sequence ID" value="OHT05725.1"/>
    <property type="molecule type" value="Genomic_DNA"/>
</dbReference>
<keyword evidence="2" id="KW-1185">Reference proteome</keyword>
<dbReference type="VEuPathDB" id="TrichDB:TRFO_05894"/>
<accession>A0A1J4K8H0</accession>
<dbReference type="Gene3D" id="1.10.510.10">
    <property type="entry name" value="Transferase(Phosphotransferase) domain 1"/>
    <property type="match status" value="1"/>
</dbReference>
<gene>
    <name evidence="1" type="ORF">TRFO_05894</name>
</gene>
<comment type="caution">
    <text evidence="1">The sequence shown here is derived from an EMBL/GenBank/DDBJ whole genome shotgun (WGS) entry which is preliminary data.</text>
</comment>
<evidence type="ECO:0000313" key="2">
    <source>
        <dbReference type="Proteomes" id="UP000179807"/>
    </source>
</evidence>
<organism evidence="1 2">
    <name type="scientific">Tritrichomonas foetus</name>
    <dbReference type="NCBI Taxonomy" id="1144522"/>
    <lineage>
        <taxon>Eukaryota</taxon>
        <taxon>Metamonada</taxon>
        <taxon>Parabasalia</taxon>
        <taxon>Tritrichomonadida</taxon>
        <taxon>Tritrichomonadidae</taxon>
        <taxon>Tritrichomonas</taxon>
    </lineage>
</organism>
<sequence length="208" mass="22514">MSSGSLPWIPGNDDEISEQIMKGNLSYPNDLNSAVFRIVNKCCQVDRNDRPTIDELINDPWFENERAKLAAQTSSLMNSPNILMSQPRVSSSMNPSFSGAGNKSVLGSGVLGKGLSTSVGLFPSTSANMTGYLPKRNFCGITGTVNLPASGSLRSVFNSYNKKKLIIVRPVESQEVVRVNGSQSLAKFTLTRAPMKTHKENIITSGLQ</sequence>